<dbReference type="eggNOG" id="COG1082">
    <property type="taxonomic scope" value="Bacteria"/>
</dbReference>
<organism evidence="2 3">
    <name type="scientific">Succinatimonas hippei (strain DSM 22608 / JCM 16073 / KCTC 15190 / YIT 12066)</name>
    <dbReference type="NCBI Taxonomy" id="762983"/>
    <lineage>
        <taxon>Bacteria</taxon>
        <taxon>Pseudomonadati</taxon>
        <taxon>Pseudomonadota</taxon>
        <taxon>Gammaproteobacteria</taxon>
        <taxon>Aeromonadales</taxon>
        <taxon>Succinivibrionaceae</taxon>
        <taxon>Succinatimonas</taxon>
    </lineage>
</organism>
<feature type="domain" description="Xylose isomerase-like TIM barrel" evidence="1">
    <location>
        <begin position="8"/>
        <end position="112"/>
    </location>
</feature>
<sequence>MTCANRSVLCSIKESIDWCEELDPNLEYGFGIIVDVYHTWWDPELFSQITRAKNRILGFHVSDWDFNTVDTVYGRVLPGDGVIDIPKIRAAVEDTGFQGYIELEVLNKKIVSPREIKNYLPFLLQKVSSSC</sequence>
<evidence type="ECO:0000313" key="3">
    <source>
        <dbReference type="Proteomes" id="UP000018458"/>
    </source>
</evidence>
<protein>
    <recommendedName>
        <fullName evidence="1">Xylose isomerase-like TIM barrel domain-containing protein</fullName>
    </recommendedName>
</protein>
<dbReference type="EMBL" id="AEVO01000025">
    <property type="protein sequence ID" value="EFY07626.1"/>
    <property type="molecule type" value="Genomic_DNA"/>
</dbReference>
<gene>
    <name evidence="2" type="ORF">HMPREF9444_00532</name>
</gene>
<dbReference type="InterPro" id="IPR050312">
    <property type="entry name" value="IolE/XylAMocC-like"/>
</dbReference>
<evidence type="ECO:0000259" key="1">
    <source>
        <dbReference type="Pfam" id="PF01261"/>
    </source>
</evidence>
<dbReference type="Gene3D" id="3.20.20.150">
    <property type="entry name" value="Divalent-metal-dependent TIM barrel enzymes"/>
    <property type="match status" value="1"/>
</dbReference>
<dbReference type="AlphaFoldDB" id="E8LIM7"/>
<dbReference type="STRING" id="762983.HMPREF9444_00532"/>
<name>E8LIM7_SUCHY</name>
<dbReference type="InterPro" id="IPR013022">
    <property type="entry name" value="Xyl_isomerase-like_TIM-brl"/>
</dbReference>
<comment type="caution">
    <text evidence="2">The sequence shown here is derived from an EMBL/GenBank/DDBJ whole genome shotgun (WGS) entry which is preliminary data.</text>
</comment>
<dbReference type="SUPFAM" id="SSF51658">
    <property type="entry name" value="Xylose isomerase-like"/>
    <property type="match status" value="1"/>
</dbReference>
<dbReference type="Proteomes" id="UP000018458">
    <property type="component" value="Unassembled WGS sequence"/>
</dbReference>
<dbReference type="InterPro" id="IPR036237">
    <property type="entry name" value="Xyl_isomerase-like_sf"/>
</dbReference>
<dbReference type="Pfam" id="PF01261">
    <property type="entry name" value="AP_endonuc_2"/>
    <property type="match status" value="1"/>
</dbReference>
<dbReference type="OrthoDB" id="9787068at2"/>
<evidence type="ECO:0000313" key="2">
    <source>
        <dbReference type="EMBL" id="EFY07626.1"/>
    </source>
</evidence>
<accession>E8LIM7</accession>
<dbReference type="PANTHER" id="PTHR12110">
    <property type="entry name" value="HYDROXYPYRUVATE ISOMERASE"/>
    <property type="match status" value="1"/>
</dbReference>
<keyword evidence="3" id="KW-1185">Reference proteome</keyword>
<dbReference type="PANTHER" id="PTHR12110:SF52">
    <property type="entry name" value="XYLOSE ISOMERASE"/>
    <property type="match status" value="1"/>
</dbReference>
<reference evidence="2 3" key="1">
    <citation type="submission" date="2011-01" db="EMBL/GenBank/DDBJ databases">
        <authorList>
            <person name="Weinstock G."/>
            <person name="Sodergren E."/>
            <person name="Clifton S."/>
            <person name="Fulton L."/>
            <person name="Fulton B."/>
            <person name="Courtney L."/>
            <person name="Fronick C."/>
            <person name="Harrison M."/>
            <person name="Strong C."/>
            <person name="Farmer C."/>
            <person name="Delahaunty K."/>
            <person name="Markovic C."/>
            <person name="Hall O."/>
            <person name="Minx P."/>
            <person name="Tomlinson C."/>
            <person name="Mitreva M."/>
            <person name="Hou S."/>
            <person name="Chen J."/>
            <person name="Wollam A."/>
            <person name="Pepin K.H."/>
            <person name="Johnson M."/>
            <person name="Bhonagiri V."/>
            <person name="Zhang X."/>
            <person name="Suruliraj S."/>
            <person name="Warren W."/>
            <person name="Chinwalla A."/>
            <person name="Mardis E.R."/>
            <person name="Wilson R.K."/>
        </authorList>
    </citation>
    <scope>NUCLEOTIDE SEQUENCE [LARGE SCALE GENOMIC DNA]</scope>
    <source>
        <strain evidence="3">DSM 22608 / JCM 16073 / KCTC 15190 / YIT 12066</strain>
    </source>
</reference>
<proteinExistence type="predicted"/>
<dbReference type="HOGENOM" id="CLU_1934844_0_0_6"/>